<sequence>MEIKETIGWLCKLLTLLEFPRVTPEDFRCGKFNKKEGFEPLRLLLEELITTVEGKRKDGRTRRKMQCETKSDYQQNVQVRLMQLGYPTPPSYQTKECLLKGESREILLAIGWLLAVHSPLENVIRSLISSSVAGCEDSLCIRQENNDEDQVDDNLATVSHCYVKGQLQQLVWSIGHLKHTLLSLLSADHQRLSLLNKVHERTYGVHTTPIYNHLTAIDVMVICHSDLLDKVNNVIQLFLHRIVSI</sequence>
<reference evidence="3" key="1">
    <citation type="submission" date="2025-08" db="UniProtKB">
        <authorList>
            <consortium name="RefSeq"/>
        </authorList>
    </citation>
    <scope>IDENTIFICATION</scope>
    <source>
        <tissue evidence="3">Muscle</tissue>
    </source>
</reference>
<evidence type="ECO:0000259" key="1">
    <source>
        <dbReference type="Pfam" id="PF14970"/>
    </source>
</evidence>
<evidence type="ECO:0000313" key="3">
    <source>
        <dbReference type="RefSeq" id="XP_022255332.1"/>
    </source>
</evidence>
<protein>
    <submittedName>
        <fullName evidence="3">Uncharacterized protein LOC106470980 isoform X1</fullName>
    </submittedName>
</protein>
<dbReference type="PANTHER" id="PTHR35076">
    <property type="entry name" value="TUBULIN EPSILON AND DELTA COMPLEX PROTEIN 1"/>
    <property type="match status" value="1"/>
</dbReference>
<dbReference type="Proteomes" id="UP000694941">
    <property type="component" value="Unplaced"/>
</dbReference>
<dbReference type="GeneID" id="106470980"/>
<feature type="domain" description="Tubulin epsilon and delta complex protein 1" evidence="1">
    <location>
        <begin position="100"/>
        <end position="236"/>
    </location>
</feature>
<organism evidence="2 3">
    <name type="scientific">Limulus polyphemus</name>
    <name type="common">Atlantic horseshoe crab</name>
    <dbReference type="NCBI Taxonomy" id="6850"/>
    <lineage>
        <taxon>Eukaryota</taxon>
        <taxon>Metazoa</taxon>
        <taxon>Ecdysozoa</taxon>
        <taxon>Arthropoda</taxon>
        <taxon>Chelicerata</taxon>
        <taxon>Merostomata</taxon>
        <taxon>Xiphosura</taxon>
        <taxon>Limulidae</taxon>
        <taxon>Limulus</taxon>
    </lineage>
</organism>
<keyword evidence="2" id="KW-1185">Reference proteome</keyword>
<proteinExistence type="predicted"/>
<gene>
    <name evidence="3" type="primary">LOC106470980</name>
</gene>
<dbReference type="InterPro" id="IPR027996">
    <property type="entry name" value="TEDC1_dom"/>
</dbReference>
<dbReference type="RefSeq" id="XP_022255332.1">
    <property type="nucleotide sequence ID" value="XM_022399624.1"/>
</dbReference>
<dbReference type="InterPro" id="IPR043535">
    <property type="entry name" value="TEDC1"/>
</dbReference>
<dbReference type="PANTHER" id="PTHR35076:SF1">
    <property type="entry name" value="TUBULIN EPSILON AND DELTA COMPLEX PROTEIN 1"/>
    <property type="match status" value="1"/>
</dbReference>
<dbReference type="Pfam" id="PF14970">
    <property type="entry name" value="TEDC1"/>
    <property type="match status" value="1"/>
</dbReference>
<evidence type="ECO:0000313" key="2">
    <source>
        <dbReference type="Proteomes" id="UP000694941"/>
    </source>
</evidence>
<accession>A0ABM1THH6</accession>
<name>A0ABM1THH6_LIMPO</name>